<gene>
    <name evidence="3" type="ORF">GQX73_g3264</name>
</gene>
<keyword evidence="2" id="KW-1133">Transmembrane helix</keyword>
<feature type="region of interest" description="Disordered" evidence="1">
    <location>
        <begin position="296"/>
        <end position="338"/>
    </location>
</feature>
<proteinExistence type="predicted"/>
<dbReference type="OrthoDB" id="5411141at2759"/>
<dbReference type="Proteomes" id="UP000481858">
    <property type="component" value="Unassembled WGS sequence"/>
</dbReference>
<feature type="compositionally biased region" description="Low complexity" evidence="1">
    <location>
        <begin position="228"/>
        <end position="244"/>
    </location>
</feature>
<evidence type="ECO:0000313" key="4">
    <source>
        <dbReference type="Proteomes" id="UP000481858"/>
    </source>
</evidence>
<feature type="compositionally biased region" description="Polar residues" evidence="1">
    <location>
        <begin position="473"/>
        <end position="487"/>
    </location>
</feature>
<keyword evidence="2" id="KW-0812">Transmembrane</keyword>
<feature type="compositionally biased region" description="Pro residues" evidence="1">
    <location>
        <begin position="199"/>
        <end position="210"/>
    </location>
</feature>
<feature type="region of interest" description="Disordered" evidence="1">
    <location>
        <begin position="464"/>
        <end position="517"/>
    </location>
</feature>
<accession>A0A7C8MWP3</accession>
<feature type="region of interest" description="Disordered" evidence="1">
    <location>
        <begin position="1"/>
        <end position="216"/>
    </location>
</feature>
<dbReference type="AlphaFoldDB" id="A0A7C8MWP3"/>
<evidence type="ECO:0000256" key="2">
    <source>
        <dbReference type="SAM" id="Phobius"/>
    </source>
</evidence>
<feature type="compositionally biased region" description="Basic and acidic residues" evidence="1">
    <location>
        <begin position="51"/>
        <end position="104"/>
    </location>
</feature>
<dbReference type="EMBL" id="WUBL01000025">
    <property type="protein sequence ID" value="KAF2970293.1"/>
    <property type="molecule type" value="Genomic_DNA"/>
</dbReference>
<comment type="caution">
    <text evidence="3">The sequence shown here is derived from an EMBL/GenBank/DDBJ whole genome shotgun (WGS) entry which is preliminary data.</text>
</comment>
<feature type="transmembrane region" description="Helical" evidence="2">
    <location>
        <begin position="345"/>
        <end position="366"/>
    </location>
</feature>
<evidence type="ECO:0000256" key="1">
    <source>
        <dbReference type="SAM" id="MobiDB-lite"/>
    </source>
</evidence>
<feature type="compositionally biased region" description="Low complexity" evidence="1">
    <location>
        <begin position="189"/>
        <end position="198"/>
    </location>
</feature>
<feature type="compositionally biased region" description="Acidic residues" evidence="1">
    <location>
        <begin position="36"/>
        <end position="48"/>
    </location>
</feature>
<evidence type="ECO:0000313" key="3">
    <source>
        <dbReference type="EMBL" id="KAF2970293.1"/>
    </source>
</evidence>
<name>A0A7C8MWP3_9PEZI</name>
<feature type="compositionally biased region" description="Basic and acidic residues" evidence="1">
    <location>
        <begin position="1"/>
        <end position="10"/>
    </location>
</feature>
<sequence>MPPLCSEKRCPRIIGRHSSVSSKITRPTLLIRNVDNDSDDADESDENISPDADKSEIRFTLEKKRDKDDRDGKDKDKDKNNDDGNRRGRNRSKGDRNQDRRNGRGGDSNDTSRSRDGGDEGRGFGFDEKDDRGDDDDERGKSGGDKGGNRSQGGGDGGDRGRGQDSNRNGDGKEGDGKGGPGKDGGSDSGSNDNNSSTSPPPPPPPPPPATTSTTSVVEASITTSVVVSTSIPTSETTTSSTSEDSTKPILTALPAVTNPSPTILTPLIPTTSTVPNLDGILDNSQTSTTTFAATDAADSSSALAPAQTSPPNSGKENGRHRGGNNNNGNNRGDRGGLSRTSERILVAAGSIGVFIVLCFIVWIIYRTVKKSKKSSSEDNSNSWLPRLIPWRRKPETNNVQALRGTYQSQEPLPAYDAGNNSMEAFGYYDRAKLYALESENTTYPSAVTLRDGRAVWQAPEEAQLPPLPPANSLGQYPQPDNQITDSSDADATLRSRMPDPYYNQSEFARQPSDAYNPAQRQVYRASEISSLSSGFGDGDIIMPPPNVVIPKTPIAATNADVSNRPFSWMTRTEAEQRRDTVYTTTTERRFRSIGVSPKS</sequence>
<protein>
    <submittedName>
        <fullName evidence="3">Uncharacterized protein</fullName>
    </submittedName>
</protein>
<feature type="compositionally biased region" description="Basic and acidic residues" evidence="1">
    <location>
        <begin position="157"/>
        <end position="177"/>
    </location>
</feature>
<feature type="region of interest" description="Disordered" evidence="1">
    <location>
        <begin position="228"/>
        <end position="248"/>
    </location>
</feature>
<feature type="compositionally biased region" description="Polar residues" evidence="1">
    <location>
        <begin position="307"/>
        <end position="316"/>
    </location>
</feature>
<keyword evidence="2" id="KW-0472">Membrane</keyword>
<organism evidence="3 4">
    <name type="scientific">Xylaria multiplex</name>
    <dbReference type="NCBI Taxonomy" id="323545"/>
    <lineage>
        <taxon>Eukaryota</taxon>
        <taxon>Fungi</taxon>
        <taxon>Dikarya</taxon>
        <taxon>Ascomycota</taxon>
        <taxon>Pezizomycotina</taxon>
        <taxon>Sordariomycetes</taxon>
        <taxon>Xylariomycetidae</taxon>
        <taxon>Xylariales</taxon>
        <taxon>Xylariaceae</taxon>
        <taxon>Xylaria</taxon>
    </lineage>
</organism>
<dbReference type="InParanoid" id="A0A7C8MWP3"/>
<feature type="compositionally biased region" description="Gly residues" evidence="1">
    <location>
        <begin position="178"/>
        <end position="188"/>
    </location>
</feature>
<reference evidence="3 4" key="1">
    <citation type="submission" date="2019-12" db="EMBL/GenBank/DDBJ databases">
        <title>Draft genome sequence of the ascomycete Xylaria multiplex DSM 110363.</title>
        <authorList>
            <person name="Buettner E."/>
            <person name="Kellner H."/>
        </authorList>
    </citation>
    <scope>NUCLEOTIDE SEQUENCE [LARGE SCALE GENOMIC DNA]</scope>
    <source>
        <strain evidence="3 4">DSM 110363</strain>
    </source>
</reference>
<feature type="compositionally biased region" description="Basic and acidic residues" evidence="1">
    <location>
        <begin position="110"/>
        <end position="148"/>
    </location>
</feature>
<keyword evidence="4" id="KW-1185">Reference proteome</keyword>